<dbReference type="EMBL" id="LJIG01016013">
    <property type="protein sequence ID" value="KRT81875.1"/>
    <property type="molecule type" value="Genomic_DNA"/>
</dbReference>
<dbReference type="GO" id="GO:0007166">
    <property type="term" value="P:cell surface receptor signaling pathway"/>
    <property type="evidence" value="ECO:0007669"/>
    <property type="project" value="InterPro"/>
</dbReference>
<dbReference type="InterPro" id="IPR017981">
    <property type="entry name" value="GPCR_2-like_7TM"/>
</dbReference>
<dbReference type="InterPro" id="IPR051832">
    <property type="entry name" value="mTOR-Rac_regulators"/>
</dbReference>
<keyword evidence="2 5" id="KW-0812">Transmembrane</keyword>
<dbReference type="Gene3D" id="1.20.1070.10">
    <property type="entry name" value="Rhodopsin 7-helix transmembrane proteins"/>
    <property type="match status" value="1"/>
</dbReference>
<dbReference type="GO" id="GO:0016020">
    <property type="term" value="C:membrane"/>
    <property type="evidence" value="ECO:0007669"/>
    <property type="project" value="UniProtKB-SubCell"/>
</dbReference>
<protein>
    <recommendedName>
        <fullName evidence="6">G-protein coupled receptors family 2 profile 2 domain-containing protein</fullName>
    </recommendedName>
</protein>
<evidence type="ECO:0000256" key="3">
    <source>
        <dbReference type="ARBA" id="ARBA00022989"/>
    </source>
</evidence>
<feature type="transmembrane region" description="Helical" evidence="5">
    <location>
        <begin position="224"/>
        <end position="245"/>
    </location>
</feature>
<dbReference type="PANTHER" id="PTHR22829">
    <property type="entry name" value="DEP DOMAIN PROTEIN"/>
    <property type="match status" value="1"/>
</dbReference>
<name>A0A0T6B344_9SCAR</name>
<dbReference type="OrthoDB" id="2133778at2759"/>
<comment type="caution">
    <text evidence="7">The sequence shown here is derived from an EMBL/GenBank/DDBJ whole genome shotgun (WGS) entry which is preliminary data.</text>
</comment>
<evidence type="ECO:0000259" key="6">
    <source>
        <dbReference type="PROSITE" id="PS50261"/>
    </source>
</evidence>
<feature type="transmembrane region" description="Helical" evidence="5">
    <location>
        <begin position="320"/>
        <end position="346"/>
    </location>
</feature>
<feature type="transmembrane region" description="Helical" evidence="5">
    <location>
        <begin position="289"/>
        <end position="313"/>
    </location>
</feature>
<dbReference type="PROSITE" id="PS50261">
    <property type="entry name" value="G_PROTEIN_RECEP_F2_4"/>
    <property type="match status" value="1"/>
</dbReference>
<evidence type="ECO:0000313" key="8">
    <source>
        <dbReference type="Proteomes" id="UP000051574"/>
    </source>
</evidence>
<feature type="transmembrane region" description="Helical" evidence="5">
    <location>
        <begin position="155"/>
        <end position="175"/>
    </location>
</feature>
<dbReference type="PANTHER" id="PTHR22829:SF5">
    <property type="entry name" value="INTEGRAL MEMBRANE PROTEIN GPR155"/>
    <property type="match status" value="1"/>
</dbReference>
<reference evidence="7 8" key="1">
    <citation type="submission" date="2015-09" db="EMBL/GenBank/DDBJ databases">
        <title>Draft genome of the scarab beetle Oryctes borbonicus.</title>
        <authorList>
            <person name="Meyer J.M."/>
            <person name="Markov G.V."/>
            <person name="Baskaran P."/>
            <person name="Herrmann M."/>
            <person name="Sommer R.J."/>
            <person name="Roedelsperger C."/>
        </authorList>
    </citation>
    <scope>NUCLEOTIDE SEQUENCE [LARGE SCALE GENOMIC DNA]</scope>
    <source>
        <strain evidence="7">OB123</strain>
        <tissue evidence="7">Whole animal</tissue>
    </source>
</reference>
<feature type="transmembrane region" description="Helical" evidence="5">
    <location>
        <begin position="361"/>
        <end position="380"/>
    </location>
</feature>
<feature type="transmembrane region" description="Helical" evidence="5">
    <location>
        <begin position="257"/>
        <end position="277"/>
    </location>
</feature>
<dbReference type="GO" id="GO:0030514">
    <property type="term" value="P:negative regulation of BMP signaling pathway"/>
    <property type="evidence" value="ECO:0007669"/>
    <property type="project" value="TreeGrafter"/>
</dbReference>
<feature type="transmembrane region" description="Helical" evidence="5">
    <location>
        <begin position="116"/>
        <end position="135"/>
    </location>
</feature>
<evidence type="ECO:0000256" key="1">
    <source>
        <dbReference type="ARBA" id="ARBA00004141"/>
    </source>
</evidence>
<evidence type="ECO:0000256" key="4">
    <source>
        <dbReference type="ARBA" id="ARBA00023136"/>
    </source>
</evidence>
<dbReference type="GO" id="GO:0004888">
    <property type="term" value="F:transmembrane signaling receptor activity"/>
    <property type="evidence" value="ECO:0007669"/>
    <property type="project" value="InterPro"/>
</dbReference>
<evidence type="ECO:0000256" key="5">
    <source>
        <dbReference type="SAM" id="Phobius"/>
    </source>
</evidence>
<organism evidence="7 8">
    <name type="scientific">Oryctes borbonicus</name>
    <dbReference type="NCBI Taxonomy" id="1629725"/>
    <lineage>
        <taxon>Eukaryota</taxon>
        <taxon>Metazoa</taxon>
        <taxon>Ecdysozoa</taxon>
        <taxon>Arthropoda</taxon>
        <taxon>Hexapoda</taxon>
        <taxon>Insecta</taxon>
        <taxon>Pterygota</taxon>
        <taxon>Neoptera</taxon>
        <taxon>Endopterygota</taxon>
        <taxon>Coleoptera</taxon>
        <taxon>Polyphaga</taxon>
        <taxon>Scarabaeiformia</taxon>
        <taxon>Scarabaeidae</taxon>
        <taxon>Dynastinae</taxon>
        <taxon>Oryctes</taxon>
    </lineage>
</organism>
<feature type="transmembrane region" description="Helical" evidence="5">
    <location>
        <begin position="86"/>
        <end position="104"/>
    </location>
</feature>
<gene>
    <name evidence="7" type="ORF">AMK59_6284</name>
</gene>
<keyword evidence="3 5" id="KW-1133">Transmembrane helix</keyword>
<proteinExistence type="predicted"/>
<dbReference type="Proteomes" id="UP000051574">
    <property type="component" value="Unassembled WGS sequence"/>
</dbReference>
<feature type="transmembrane region" description="Helical" evidence="5">
    <location>
        <begin position="48"/>
        <end position="74"/>
    </location>
</feature>
<sequence>PISLAILNPISFVLMEVGQRKNNQNLSPISVNSIESGHSMLNQKRCKLIISVAKGIFLNPIIFMTLLGIIGNLIFKHEVPVYLSEILNALGSAFSASALFLLGLRMVGKVHKLRGATLIIPGILIIVKLLCLPIVTREVINIVHAGYNETDTTDLSTYGFLYGTFPAAPTVFVFATQYSLDIDLIASAMVACTFISAPLMFVSAKMITLNDTDPAEYVKQLNSFTFDVSLVGLVASVWVLLLYILTKRVNRVPHKITSCLILSQVLACTGAILWNTLENKEGWAGYVQFSIFSLGVYSSRLWTAILAIVLLFLQCRSLCFVLKLIPVFFIIGWGLPLLMSILLLLYGRTDSLPYEDKNPNFAYGVFQAIVAVSLLVLCFIGKP</sequence>
<evidence type="ECO:0000256" key="2">
    <source>
        <dbReference type="ARBA" id="ARBA00022692"/>
    </source>
</evidence>
<accession>A0A0T6B344</accession>
<dbReference type="AlphaFoldDB" id="A0A0T6B344"/>
<evidence type="ECO:0000313" key="7">
    <source>
        <dbReference type="EMBL" id="KRT81875.1"/>
    </source>
</evidence>
<keyword evidence="8" id="KW-1185">Reference proteome</keyword>
<keyword evidence="4 5" id="KW-0472">Membrane</keyword>
<feature type="domain" description="G-protein coupled receptors family 2 profile 2" evidence="6">
    <location>
        <begin position="218"/>
        <end position="383"/>
    </location>
</feature>
<feature type="non-terminal residue" evidence="7">
    <location>
        <position position="1"/>
    </location>
</feature>
<comment type="subcellular location">
    <subcellularLocation>
        <location evidence="1">Membrane</location>
        <topology evidence="1">Multi-pass membrane protein</topology>
    </subcellularLocation>
</comment>
<feature type="transmembrane region" description="Helical" evidence="5">
    <location>
        <begin position="182"/>
        <end position="204"/>
    </location>
</feature>